<dbReference type="STRING" id="1802596.A2Z11_04515"/>
<proteinExistence type="predicted"/>
<feature type="transmembrane region" description="Helical" evidence="1">
    <location>
        <begin position="12"/>
        <end position="35"/>
    </location>
</feature>
<accession>A0A1G1WDB3</accession>
<evidence type="ECO:0008006" key="4">
    <source>
        <dbReference type="Google" id="ProtNLM"/>
    </source>
</evidence>
<reference evidence="2 3" key="1">
    <citation type="journal article" date="2016" name="Nat. Commun.">
        <title>Thousands of microbial genomes shed light on interconnected biogeochemical processes in an aquifer system.</title>
        <authorList>
            <person name="Anantharaman K."/>
            <person name="Brown C.T."/>
            <person name="Hug L.A."/>
            <person name="Sharon I."/>
            <person name="Castelle C.J."/>
            <person name="Probst A.J."/>
            <person name="Thomas B.C."/>
            <person name="Singh A."/>
            <person name="Wilkins M.J."/>
            <person name="Karaoz U."/>
            <person name="Brodie E.L."/>
            <person name="Williams K.H."/>
            <person name="Hubbard S.S."/>
            <person name="Banfield J.F."/>
        </authorList>
    </citation>
    <scope>NUCLEOTIDE SEQUENCE [LARGE SCALE GENOMIC DNA]</scope>
</reference>
<organism evidence="2 3">
    <name type="scientific">Candidatus Woykebacteria bacterium RBG_16_43_9</name>
    <dbReference type="NCBI Taxonomy" id="1802596"/>
    <lineage>
        <taxon>Bacteria</taxon>
        <taxon>Candidatus Woykeibacteriota</taxon>
    </lineage>
</organism>
<keyword evidence="1" id="KW-1133">Transmembrane helix</keyword>
<protein>
    <recommendedName>
        <fullName evidence="4">DUF2759 domain-containing protein</fullName>
    </recommendedName>
</protein>
<keyword evidence="1" id="KW-0812">Transmembrane</keyword>
<sequence>MIEQITGNIKIFTYIAGLGLILSLIFLIGLTFQALRKRSLKVWVWGLIISAVVTAVAYIVSLSNIFQLYQITSS</sequence>
<evidence type="ECO:0000256" key="1">
    <source>
        <dbReference type="SAM" id="Phobius"/>
    </source>
</evidence>
<feature type="transmembrane region" description="Helical" evidence="1">
    <location>
        <begin position="42"/>
        <end position="66"/>
    </location>
</feature>
<gene>
    <name evidence="2" type="ORF">A2Z11_04515</name>
</gene>
<evidence type="ECO:0000313" key="3">
    <source>
        <dbReference type="Proteomes" id="UP000176389"/>
    </source>
</evidence>
<dbReference type="AlphaFoldDB" id="A0A1G1WDB3"/>
<evidence type="ECO:0000313" key="2">
    <source>
        <dbReference type="EMBL" id="OGY25685.1"/>
    </source>
</evidence>
<keyword evidence="1" id="KW-0472">Membrane</keyword>
<dbReference type="EMBL" id="MHCS01000041">
    <property type="protein sequence ID" value="OGY25685.1"/>
    <property type="molecule type" value="Genomic_DNA"/>
</dbReference>
<comment type="caution">
    <text evidence="2">The sequence shown here is derived from an EMBL/GenBank/DDBJ whole genome shotgun (WGS) entry which is preliminary data.</text>
</comment>
<name>A0A1G1WDB3_9BACT</name>
<dbReference type="Proteomes" id="UP000176389">
    <property type="component" value="Unassembled WGS sequence"/>
</dbReference>